<organism evidence="1 2">
    <name type="scientific">Pedobacter paludis</name>
    <dbReference type="NCBI Taxonomy" id="2203212"/>
    <lineage>
        <taxon>Bacteria</taxon>
        <taxon>Pseudomonadati</taxon>
        <taxon>Bacteroidota</taxon>
        <taxon>Sphingobacteriia</taxon>
        <taxon>Sphingobacteriales</taxon>
        <taxon>Sphingobacteriaceae</taxon>
        <taxon>Pedobacter</taxon>
    </lineage>
</organism>
<gene>
    <name evidence="1" type="ORF">DF947_09325</name>
</gene>
<evidence type="ECO:0000313" key="2">
    <source>
        <dbReference type="Proteomes" id="UP000245391"/>
    </source>
</evidence>
<keyword evidence="2" id="KW-1185">Reference proteome</keyword>
<sequence>MEIETGIDDFINKYNIQEVLFNSFRNLVNNNSIGDLDIENKDIFIHAENINFKITALNHFKFSTLILRNEKIIGSYSLVFTREGNLVDELFIID</sequence>
<dbReference type="EMBL" id="QGNY01000003">
    <property type="protein sequence ID" value="PWS31980.1"/>
    <property type="molecule type" value="Genomic_DNA"/>
</dbReference>
<dbReference type="RefSeq" id="WP_146202890.1">
    <property type="nucleotide sequence ID" value="NZ_QGNY01000003.1"/>
</dbReference>
<evidence type="ECO:0000313" key="1">
    <source>
        <dbReference type="EMBL" id="PWS31980.1"/>
    </source>
</evidence>
<name>A0A317EYC5_9SPHI</name>
<comment type="caution">
    <text evidence="1">The sequence shown here is derived from an EMBL/GenBank/DDBJ whole genome shotgun (WGS) entry which is preliminary data.</text>
</comment>
<dbReference type="Proteomes" id="UP000245391">
    <property type="component" value="Unassembled WGS sequence"/>
</dbReference>
<accession>A0A317EYC5</accession>
<reference evidence="2" key="1">
    <citation type="submission" date="2018-05" db="EMBL/GenBank/DDBJ databases">
        <title>Pedobacter paludis sp. nov., isolated from wetland soil.</title>
        <authorList>
            <person name="Zhang Y."/>
        </authorList>
    </citation>
    <scope>NUCLEOTIDE SEQUENCE [LARGE SCALE GENOMIC DNA]</scope>
    <source>
        <strain evidence="2">R-8</strain>
    </source>
</reference>
<protein>
    <submittedName>
        <fullName evidence="1">Uncharacterized protein</fullName>
    </submittedName>
</protein>
<dbReference type="AlphaFoldDB" id="A0A317EYC5"/>
<dbReference type="OrthoDB" id="58061at84567"/>
<proteinExistence type="predicted"/>